<dbReference type="PROSITE" id="PS00617">
    <property type="entry name" value="RECF_1"/>
    <property type="match status" value="1"/>
</dbReference>
<protein>
    <recommendedName>
        <fullName evidence="3 9">DNA replication and repair protein RecF</fullName>
    </recommendedName>
</protein>
<gene>
    <name evidence="9 12" type="primary">recF</name>
    <name evidence="12" type="ORF">IQ266_00355</name>
</gene>
<dbReference type="PROSITE" id="PS00618">
    <property type="entry name" value="RECF_2"/>
    <property type="match status" value="1"/>
</dbReference>
<keyword evidence="13" id="KW-1185">Reference proteome</keyword>
<keyword evidence="9 10" id="KW-0234">DNA repair</keyword>
<keyword evidence="9 10" id="KW-0227">DNA damage</keyword>
<dbReference type="InterPro" id="IPR027417">
    <property type="entry name" value="P-loop_NTPase"/>
</dbReference>
<dbReference type="InterPro" id="IPR001238">
    <property type="entry name" value="DNA-binding_RecF"/>
</dbReference>
<keyword evidence="8 9" id="KW-0238">DNA-binding</keyword>
<dbReference type="InterPro" id="IPR003395">
    <property type="entry name" value="RecF/RecN/SMC_N"/>
</dbReference>
<evidence type="ECO:0000259" key="11">
    <source>
        <dbReference type="Pfam" id="PF02463"/>
    </source>
</evidence>
<accession>A0A928Z170</accession>
<feature type="binding site" evidence="9">
    <location>
        <begin position="30"/>
        <end position="37"/>
    </location>
    <ligand>
        <name>ATP</name>
        <dbReference type="ChEBI" id="CHEBI:30616"/>
    </ligand>
</feature>
<evidence type="ECO:0000256" key="9">
    <source>
        <dbReference type="HAMAP-Rule" id="MF_00365"/>
    </source>
</evidence>
<dbReference type="NCBIfam" id="TIGR00611">
    <property type="entry name" value="recf"/>
    <property type="match status" value="1"/>
</dbReference>
<evidence type="ECO:0000256" key="4">
    <source>
        <dbReference type="ARBA" id="ARBA00022490"/>
    </source>
</evidence>
<keyword evidence="6 9" id="KW-0547">Nucleotide-binding</keyword>
<dbReference type="SUPFAM" id="SSF52540">
    <property type="entry name" value="P-loop containing nucleoside triphosphate hydrolases"/>
    <property type="match status" value="1"/>
</dbReference>
<comment type="subcellular location">
    <subcellularLocation>
        <location evidence="1 9 10">Cytoplasm</location>
    </subcellularLocation>
</comment>
<dbReference type="GO" id="GO:0005524">
    <property type="term" value="F:ATP binding"/>
    <property type="evidence" value="ECO:0007669"/>
    <property type="project" value="UniProtKB-UniRule"/>
</dbReference>
<dbReference type="Pfam" id="PF02463">
    <property type="entry name" value="SMC_N"/>
    <property type="match status" value="1"/>
</dbReference>
<feature type="domain" description="RecF/RecN/SMC N-terminal" evidence="11">
    <location>
        <begin position="2"/>
        <end position="361"/>
    </location>
</feature>
<dbReference type="HAMAP" id="MF_00365">
    <property type="entry name" value="RecF"/>
    <property type="match status" value="1"/>
</dbReference>
<evidence type="ECO:0000256" key="1">
    <source>
        <dbReference type="ARBA" id="ARBA00004496"/>
    </source>
</evidence>
<dbReference type="GO" id="GO:0009432">
    <property type="term" value="P:SOS response"/>
    <property type="evidence" value="ECO:0007669"/>
    <property type="project" value="UniProtKB-UniRule"/>
</dbReference>
<evidence type="ECO:0000313" key="12">
    <source>
        <dbReference type="EMBL" id="MBE9028204.1"/>
    </source>
</evidence>
<dbReference type="GO" id="GO:0000731">
    <property type="term" value="P:DNA synthesis involved in DNA repair"/>
    <property type="evidence" value="ECO:0007669"/>
    <property type="project" value="TreeGrafter"/>
</dbReference>
<dbReference type="InterPro" id="IPR042174">
    <property type="entry name" value="RecF_2"/>
</dbReference>
<keyword evidence="5 9" id="KW-0235">DNA replication</keyword>
<comment type="caution">
    <text evidence="12">The sequence shown here is derived from an EMBL/GenBank/DDBJ whole genome shotgun (WGS) entry which is preliminary data.</text>
</comment>
<keyword evidence="9 10" id="KW-0742">SOS response</keyword>
<evidence type="ECO:0000256" key="3">
    <source>
        <dbReference type="ARBA" id="ARBA00020170"/>
    </source>
</evidence>
<comment type="function">
    <text evidence="9 10">The RecF protein is involved in DNA metabolism; it is required for DNA replication and normal SOS inducibility. RecF binds preferentially to single-stranded, linear DNA. It also seems to bind ATP.</text>
</comment>
<evidence type="ECO:0000256" key="6">
    <source>
        <dbReference type="ARBA" id="ARBA00022741"/>
    </source>
</evidence>
<keyword evidence="7 9" id="KW-0067">ATP-binding</keyword>
<reference evidence="12" key="1">
    <citation type="submission" date="2020-10" db="EMBL/GenBank/DDBJ databases">
        <authorList>
            <person name="Castelo-Branco R."/>
            <person name="Eusebio N."/>
            <person name="Adriana R."/>
            <person name="Vieira A."/>
            <person name="Brugerolle De Fraissinette N."/>
            <person name="Rezende De Castro R."/>
            <person name="Schneider M.P."/>
            <person name="Vasconcelos V."/>
            <person name="Leao P.N."/>
        </authorList>
    </citation>
    <scope>NUCLEOTIDE SEQUENCE</scope>
    <source>
        <strain evidence="12">LEGE 11480</strain>
    </source>
</reference>
<evidence type="ECO:0000256" key="5">
    <source>
        <dbReference type="ARBA" id="ARBA00022705"/>
    </source>
</evidence>
<dbReference type="EMBL" id="JADEXQ010000001">
    <property type="protein sequence ID" value="MBE9028204.1"/>
    <property type="molecule type" value="Genomic_DNA"/>
</dbReference>
<sequence length="393" mass="44204">MYLKSLHLSNFRNYAEQSVDFTSAKTILLGNNAQGKSNLLEAVELLSALKSHRTSRDRDFVLDGETAASIVGQLAKQSGNVELALTLRQSGRRSVSQNGLGMRRQLDFLGTLNMVQFSCLDLDLVRGGPDERRRWLDGLLVQLEPIYAYVLQQYVQVLKQRNALLKKMQKALLKRDRLALDAEAPPAMPSLQELALWDAQLAVAGVRVMRRRARAIARLAPIAEAWHRSISGNTETLTIRYLPNVPLETDVPERIQAAFLEKIEARTMAERYQGSSMVGPHRDEVDFTINGTPARQYGSQGQQRTLVLALKLAELKLIEEVIGEPPLLLLDDVLAELDLSRQNQLLEAIQDRFQTLITTTHLGSFDSQWLNSSQILYVDSGSLLTQEEWVEQF</sequence>
<dbReference type="PANTHER" id="PTHR32182">
    <property type="entry name" value="DNA REPLICATION AND REPAIR PROTEIN RECF"/>
    <property type="match status" value="1"/>
</dbReference>
<dbReference type="RefSeq" id="WP_264323022.1">
    <property type="nucleotide sequence ID" value="NZ_JADEXQ010000001.1"/>
</dbReference>
<dbReference type="PANTHER" id="PTHR32182:SF0">
    <property type="entry name" value="DNA REPLICATION AND REPAIR PROTEIN RECF"/>
    <property type="match status" value="1"/>
</dbReference>
<dbReference type="GO" id="GO:0006260">
    <property type="term" value="P:DNA replication"/>
    <property type="evidence" value="ECO:0007669"/>
    <property type="project" value="UniProtKB-UniRule"/>
</dbReference>
<proteinExistence type="inferred from homology"/>
<dbReference type="GO" id="GO:0005737">
    <property type="term" value="C:cytoplasm"/>
    <property type="evidence" value="ECO:0007669"/>
    <property type="project" value="UniProtKB-SubCell"/>
</dbReference>
<evidence type="ECO:0000313" key="13">
    <source>
        <dbReference type="Proteomes" id="UP000625316"/>
    </source>
</evidence>
<dbReference type="AlphaFoldDB" id="A0A928Z170"/>
<name>A0A928Z170_9CYAN</name>
<evidence type="ECO:0000256" key="8">
    <source>
        <dbReference type="ARBA" id="ARBA00023125"/>
    </source>
</evidence>
<dbReference type="Gene3D" id="1.20.1050.90">
    <property type="entry name" value="RecF/RecN/SMC, N-terminal domain"/>
    <property type="match status" value="1"/>
</dbReference>
<comment type="similarity">
    <text evidence="2 9 10">Belongs to the RecF family.</text>
</comment>
<dbReference type="Gene3D" id="3.40.50.300">
    <property type="entry name" value="P-loop containing nucleotide triphosphate hydrolases"/>
    <property type="match status" value="1"/>
</dbReference>
<evidence type="ECO:0000256" key="2">
    <source>
        <dbReference type="ARBA" id="ARBA00008016"/>
    </source>
</evidence>
<keyword evidence="4 9" id="KW-0963">Cytoplasm</keyword>
<dbReference type="InterPro" id="IPR018078">
    <property type="entry name" value="DNA-binding_RecF_CS"/>
</dbReference>
<evidence type="ECO:0000256" key="7">
    <source>
        <dbReference type="ARBA" id="ARBA00022840"/>
    </source>
</evidence>
<evidence type="ECO:0000256" key="10">
    <source>
        <dbReference type="RuleBase" id="RU000578"/>
    </source>
</evidence>
<organism evidence="12 13">
    <name type="scientific">Romeriopsis navalis LEGE 11480</name>
    <dbReference type="NCBI Taxonomy" id="2777977"/>
    <lineage>
        <taxon>Bacteria</taxon>
        <taxon>Bacillati</taxon>
        <taxon>Cyanobacteriota</taxon>
        <taxon>Cyanophyceae</taxon>
        <taxon>Leptolyngbyales</taxon>
        <taxon>Leptolyngbyaceae</taxon>
        <taxon>Romeriopsis</taxon>
        <taxon>Romeriopsis navalis</taxon>
    </lineage>
</organism>
<dbReference type="Proteomes" id="UP000625316">
    <property type="component" value="Unassembled WGS sequence"/>
</dbReference>
<dbReference type="GO" id="GO:0006302">
    <property type="term" value="P:double-strand break repair"/>
    <property type="evidence" value="ECO:0007669"/>
    <property type="project" value="TreeGrafter"/>
</dbReference>
<dbReference type="CDD" id="cd03242">
    <property type="entry name" value="ABC_RecF"/>
    <property type="match status" value="1"/>
</dbReference>
<dbReference type="GO" id="GO:0003697">
    <property type="term" value="F:single-stranded DNA binding"/>
    <property type="evidence" value="ECO:0007669"/>
    <property type="project" value="UniProtKB-UniRule"/>
</dbReference>